<evidence type="ECO:0000313" key="3">
    <source>
        <dbReference type="Proteomes" id="UP001066276"/>
    </source>
</evidence>
<reference evidence="2" key="1">
    <citation type="journal article" date="2022" name="bioRxiv">
        <title>Sequencing and chromosome-scale assembly of the giantPleurodeles waltlgenome.</title>
        <authorList>
            <person name="Brown T."/>
            <person name="Elewa A."/>
            <person name="Iarovenko S."/>
            <person name="Subramanian E."/>
            <person name="Araus A.J."/>
            <person name="Petzold A."/>
            <person name="Susuki M."/>
            <person name="Suzuki K.-i.T."/>
            <person name="Hayashi T."/>
            <person name="Toyoda A."/>
            <person name="Oliveira C."/>
            <person name="Osipova E."/>
            <person name="Leigh N.D."/>
            <person name="Simon A."/>
            <person name="Yun M.H."/>
        </authorList>
    </citation>
    <scope>NUCLEOTIDE SEQUENCE</scope>
    <source>
        <strain evidence="2">20211129_DDA</strain>
        <tissue evidence="2">Liver</tissue>
    </source>
</reference>
<proteinExistence type="predicted"/>
<name>A0AAV7PKT8_PLEWA</name>
<evidence type="ECO:0000313" key="2">
    <source>
        <dbReference type="EMBL" id="KAJ1128888.1"/>
    </source>
</evidence>
<accession>A0AAV7PKT8</accession>
<keyword evidence="3" id="KW-1185">Reference proteome</keyword>
<evidence type="ECO:0000256" key="1">
    <source>
        <dbReference type="SAM" id="MobiDB-lite"/>
    </source>
</evidence>
<protein>
    <submittedName>
        <fullName evidence="2">Uncharacterized protein</fullName>
    </submittedName>
</protein>
<gene>
    <name evidence="2" type="ORF">NDU88_007260</name>
</gene>
<comment type="caution">
    <text evidence="2">The sequence shown here is derived from an EMBL/GenBank/DDBJ whole genome shotgun (WGS) entry which is preliminary data.</text>
</comment>
<feature type="region of interest" description="Disordered" evidence="1">
    <location>
        <begin position="1"/>
        <end position="122"/>
    </location>
</feature>
<sequence>MRKRGRSDPAARLCRPAGAKRQLGSPIRGAERPQSNPTAEQASREGALCSPQPQEHSEQLRRTGGTPGGAEEAQGTRYRAPQSNQLGPSRRAEKPMPGGLGDPELGPPGSKSNSRGHPRREF</sequence>
<dbReference type="EMBL" id="JANPWB010000011">
    <property type="protein sequence ID" value="KAJ1128888.1"/>
    <property type="molecule type" value="Genomic_DNA"/>
</dbReference>
<dbReference type="AlphaFoldDB" id="A0AAV7PKT8"/>
<organism evidence="2 3">
    <name type="scientific">Pleurodeles waltl</name>
    <name type="common">Iberian ribbed newt</name>
    <dbReference type="NCBI Taxonomy" id="8319"/>
    <lineage>
        <taxon>Eukaryota</taxon>
        <taxon>Metazoa</taxon>
        <taxon>Chordata</taxon>
        <taxon>Craniata</taxon>
        <taxon>Vertebrata</taxon>
        <taxon>Euteleostomi</taxon>
        <taxon>Amphibia</taxon>
        <taxon>Batrachia</taxon>
        <taxon>Caudata</taxon>
        <taxon>Salamandroidea</taxon>
        <taxon>Salamandridae</taxon>
        <taxon>Pleurodelinae</taxon>
        <taxon>Pleurodeles</taxon>
    </lineage>
</organism>
<dbReference type="Proteomes" id="UP001066276">
    <property type="component" value="Chromosome 7"/>
</dbReference>